<accession>A0A2I0LAM0</accession>
<dbReference type="Proteomes" id="UP000233551">
    <property type="component" value="Unassembled WGS sequence"/>
</dbReference>
<gene>
    <name evidence="2" type="ORF">CRG98_001845</name>
</gene>
<evidence type="ECO:0000313" key="3">
    <source>
        <dbReference type="Proteomes" id="UP000233551"/>
    </source>
</evidence>
<protein>
    <submittedName>
        <fullName evidence="2">Uncharacterized protein</fullName>
    </submittedName>
</protein>
<organism evidence="2 3">
    <name type="scientific">Punica granatum</name>
    <name type="common">Pomegranate</name>
    <dbReference type="NCBI Taxonomy" id="22663"/>
    <lineage>
        <taxon>Eukaryota</taxon>
        <taxon>Viridiplantae</taxon>
        <taxon>Streptophyta</taxon>
        <taxon>Embryophyta</taxon>
        <taxon>Tracheophyta</taxon>
        <taxon>Spermatophyta</taxon>
        <taxon>Magnoliopsida</taxon>
        <taxon>eudicotyledons</taxon>
        <taxon>Gunneridae</taxon>
        <taxon>Pentapetalae</taxon>
        <taxon>rosids</taxon>
        <taxon>malvids</taxon>
        <taxon>Myrtales</taxon>
        <taxon>Lythraceae</taxon>
        <taxon>Punica</taxon>
    </lineage>
</organism>
<evidence type="ECO:0000256" key="1">
    <source>
        <dbReference type="SAM" id="MobiDB-lite"/>
    </source>
</evidence>
<reference evidence="2 3" key="1">
    <citation type="submission" date="2017-11" db="EMBL/GenBank/DDBJ databases">
        <title>De-novo sequencing of pomegranate (Punica granatum L.) genome.</title>
        <authorList>
            <person name="Akparov Z."/>
            <person name="Amiraslanov A."/>
            <person name="Hajiyeva S."/>
            <person name="Abbasov M."/>
            <person name="Kaur K."/>
            <person name="Hamwieh A."/>
            <person name="Solovyev V."/>
            <person name="Salamov A."/>
            <person name="Braich B."/>
            <person name="Kosarev P."/>
            <person name="Mahmoud A."/>
            <person name="Hajiyev E."/>
            <person name="Babayeva S."/>
            <person name="Izzatullayeva V."/>
            <person name="Mammadov A."/>
            <person name="Mammadov A."/>
            <person name="Sharifova S."/>
            <person name="Ojaghi J."/>
            <person name="Eynullazada K."/>
            <person name="Bayramov B."/>
            <person name="Abdulazimova A."/>
            <person name="Shahmuradov I."/>
        </authorList>
    </citation>
    <scope>NUCLEOTIDE SEQUENCE [LARGE SCALE GENOMIC DNA]</scope>
    <source>
        <strain evidence="3">cv. AG2017</strain>
        <tissue evidence="2">Leaf</tissue>
    </source>
</reference>
<evidence type="ECO:0000313" key="2">
    <source>
        <dbReference type="EMBL" id="PKI77721.1"/>
    </source>
</evidence>
<dbReference type="AlphaFoldDB" id="A0A2I0LAM0"/>
<comment type="caution">
    <text evidence="2">The sequence shown here is derived from an EMBL/GenBank/DDBJ whole genome shotgun (WGS) entry which is preliminary data.</text>
</comment>
<sequence>MGHTGNPPHSSSLAAAKQPSGKATALWAMYYKRQELRQTLIPYPMGYAGAPPQSSSLAAAKQPSSKATALWADHRYYKRQELRQTLIPYPMGYASAPPQSSSLAATKQPSSKATSYASSPSKRPCFLQICRASARVSCKLAGQALVFLLQCTFH</sequence>
<proteinExistence type="predicted"/>
<dbReference type="EMBL" id="PGOL01000076">
    <property type="protein sequence ID" value="PKI77721.1"/>
    <property type="molecule type" value="Genomic_DNA"/>
</dbReference>
<name>A0A2I0LAM0_PUNGR</name>
<feature type="region of interest" description="Disordered" evidence="1">
    <location>
        <begin position="97"/>
        <end position="121"/>
    </location>
</feature>
<keyword evidence="3" id="KW-1185">Reference proteome</keyword>